<dbReference type="AlphaFoldDB" id="A0A1R4H5D0"/>
<organism evidence="1 2">
    <name type="scientific">Crenothrix polyspora</name>
    <dbReference type="NCBI Taxonomy" id="360316"/>
    <lineage>
        <taxon>Bacteria</taxon>
        <taxon>Pseudomonadati</taxon>
        <taxon>Pseudomonadota</taxon>
        <taxon>Gammaproteobacteria</taxon>
        <taxon>Methylococcales</taxon>
        <taxon>Crenotrichaceae</taxon>
        <taxon>Crenothrix</taxon>
    </lineage>
</organism>
<protein>
    <submittedName>
        <fullName evidence="1">Uncharacterized protein</fullName>
    </submittedName>
</protein>
<name>A0A1R4H5D0_9GAMM</name>
<dbReference type="Proteomes" id="UP000195667">
    <property type="component" value="Unassembled WGS sequence"/>
</dbReference>
<evidence type="ECO:0000313" key="2">
    <source>
        <dbReference type="Proteomes" id="UP000195667"/>
    </source>
</evidence>
<evidence type="ECO:0000313" key="1">
    <source>
        <dbReference type="EMBL" id="SJM91454.1"/>
    </source>
</evidence>
<accession>A0A1R4H5D0</accession>
<reference evidence="2" key="1">
    <citation type="submission" date="2017-02" db="EMBL/GenBank/DDBJ databases">
        <authorList>
            <person name="Daims H."/>
        </authorList>
    </citation>
    <scope>NUCLEOTIDE SEQUENCE [LARGE SCALE GENOMIC DNA]</scope>
</reference>
<gene>
    <name evidence="1" type="ORF">CRENPOLYSF1_190093</name>
</gene>
<dbReference type="EMBL" id="FUKI01000092">
    <property type="protein sequence ID" value="SJM91454.1"/>
    <property type="molecule type" value="Genomic_DNA"/>
</dbReference>
<keyword evidence="2" id="KW-1185">Reference proteome</keyword>
<sequence length="47" mass="5468">MADKKALSAYILKQIQTPFKWLFVNQKPLCFRKRPLTFVGGRLITVT</sequence>
<proteinExistence type="predicted"/>